<dbReference type="PRINTS" id="PR01210">
    <property type="entry name" value="GGTRANSPTASE"/>
</dbReference>
<keyword evidence="5 11" id="KW-0378">Hydrolase</keyword>
<dbReference type="GO" id="GO:0103068">
    <property type="term" value="F:leukotriene C4 gamma-glutamyl transferase activity"/>
    <property type="evidence" value="ECO:0007669"/>
    <property type="project" value="UniProtKB-EC"/>
</dbReference>
<evidence type="ECO:0000256" key="6">
    <source>
        <dbReference type="ARBA" id="ARBA00023145"/>
    </source>
</evidence>
<feature type="binding site" evidence="10">
    <location>
        <position position="107"/>
    </location>
    <ligand>
        <name>L-glutamate</name>
        <dbReference type="ChEBI" id="CHEBI:29985"/>
    </ligand>
</feature>
<keyword evidence="12" id="KW-0732">Signal</keyword>
<comment type="caution">
    <text evidence="13">The sequence shown here is derived from an EMBL/GenBank/DDBJ whole genome shotgun (WGS) entry which is preliminary data.</text>
</comment>
<dbReference type="Proteomes" id="UP000267187">
    <property type="component" value="Unassembled WGS sequence"/>
</dbReference>
<dbReference type="Gene3D" id="1.10.246.130">
    <property type="match status" value="1"/>
</dbReference>
<dbReference type="Pfam" id="PF01019">
    <property type="entry name" value="G_glu_transpept"/>
    <property type="match status" value="1"/>
</dbReference>
<evidence type="ECO:0000313" key="13">
    <source>
        <dbReference type="EMBL" id="RMA82086.1"/>
    </source>
</evidence>
<dbReference type="GO" id="GO:0036374">
    <property type="term" value="F:glutathione hydrolase activity"/>
    <property type="evidence" value="ECO:0007669"/>
    <property type="project" value="UniProtKB-UniRule"/>
</dbReference>
<comment type="similarity">
    <text evidence="3 11">Belongs to the gamma-glutamyltransferase family.</text>
</comment>
<keyword evidence="14" id="KW-1185">Reference proteome</keyword>
<comment type="subunit">
    <text evidence="11">This enzyme consists of two polypeptide chains, which are synthesized in precursor form from a single polypeptide.</text>
</comment>
<evidence type="ECO:0000256" key="3">
    <source>
        <dbReference type="ARBA" id="ARBA00009381"/>
    </source>
</evidence>
<keyword evidence="4 11" id="KW-0808">Transferase</keyword>
<dbReference type="InterPro" id="IPR051792">
    <property type="entry name" value="GGT_bact"/>
</dbReference>
<dbReference type="AlphaFoldDB" id="A0A3M0ABT4"/>
<dbReference type="NCBIfam" id="TIGR00066">
    <property type="entry name" value="g_glut_trans"/>
    <property type="match status" value="1"/>
</dbReference>
<feature type="binding site" evidence="10">
    <location>
        <begin position="458"/>
        <end position="459"/>
    </location>
    <ligand>
        <name>L-glutamate</name>
        <dbReference type="ChEBI" id="CHEBI:29985"/>
    </ligand>
</feature>
<feature type="binding site" evidence="10">
    <location>
        <position position="480"/>
    </location>
    <ligand>
        <name>L-glutamate</name>
        <dbReference type="ChEBI" id="CHEBI:29985"/>
    </ligand>
</feature>
<evidence type="ECO:0000256" key="7">
    <source>
        <dbReference type="ARBA" id="ARBA00023315"/>
    </source>
</evidence>
<comment type="catalytic activity">
    <reaction evidence="8 11">
        <text>an N-terminal (5-L-glutamyl)-[peptide] + an alpha-amino acid = 5-L-glutamyl amino acid + an N-terminal L-alpha-aminoacyl-[peptide]</text>
        <dbReference type="Rhea" id="RHEA:23904"/>
        <dbReference type="Rhea" id="RHEA-COMP:9780"/>
        <dbReference type="Rhea" id="RHEA-COMP:9795"/>
        <dbReference type="ChEBI" id="CHEBI:77644"/>
        <dbReference type="ChEBI" id="CHEBI:78597"/>
        <dbReference type="ChEBI" id="CHEBI:78599"/>
        <dbReference type="ChEBI" id="CHEBI:78608"/>
        <dbReference type="EC" id="2.3.2.2"/>
    </reaction>
</comment>
<keyword evidence="7 11" id="KW-0012">Acyltransferase</keyword>
<comment type="catalytic activity">
    <reaction evidence="2 11">
        <text>glutathione + H2O = L-cysteinylglycine + L-glutamate</text>
        <dbReference type="Rhea" id="RHEA:28807"/>
        <dbReference type="ChEBI" id="CHEBI:15377"/>
        <dbReference type="ChEBI" id="CHEBI:29985"/>
        <dbReference type="ChEBI" id="CHEBI:57925"/>
        <dbReference type="ChEBI" id="CHEBI:61694"/>
        <dbReference type="EC" id="3.4.19.13"/>
    </reaction>
</comment>
<dbReference type="PANTHER" id="PTHR43199:SF1">
    <property type="entry name" value="GLUTATHIONE HYDROLASE PROENZYME"/>
    <property type="match status" value="1"/>
</dbReference>
<evidence type="ECO:0000256" key="1">
    <source>
        <dbReference type="ARBA" id="ARBA00001049"/>
    </source>
</evidence>
<feature type="chain" id="PRO_5018328813" description="Glutathione hydrolase proenzyme" evidence="12">
    <location>
        <begin position="19"/>
        <end position="573"/>
    </location>
</feature>
<dbReference type="GO" id="GO:0006750">
    <property type="term" value="P:glutathione biosynthetic process"/>
    <property type="evidence" value="ECO:0007669"/>
    <property type="project" value="UniProtKB-KW"/>
</dbReference>
<feature type="active site" description="Nucleophile" evidence="9">
    <location>
        <position position="393"/>
    </location>
</feature>
<comment type="catalytic activity">
    <reaction evidence="1 11">
        <text>an S-substituted glutathione + H2O = an S-substituted L-cysteinylglycine + L-glutamate</text>
        <dbReference type="Rhea" id="RHEA:59468"/>
        <dbReference type="ChEBI" id="CHEBI:15377"/>
        <dbReference type="ChEBI" id="CHEBI:29985"/>
        <dbReference type="ChEBI" id="CHEBI:90779"/>
        <dbReference type="ChEBI" id="CHEBI:143103"/>
        <dbReference type="EC" id="3.4.19.13"/>
    </reaction>
</comment>
<evidence type="ECO:0000256" key="12">
    <source>
        <dbReference type="SAM" id="SignalP"/>
    </source>
</evidence>
<organism evidence="13 14">
    <name type="scientific">Umboniibacter marinipuniceus</name>
    <dbReference type="NCBI Taxonomy" id="569599"/>
    <lineage>
        <taxon>Bacteria</taxon>
        <taxon>Pseudomonadati</taxon>
        <taxon>Pseudomonadota</taxon>
        <taxon>Gammaproteobacteria</taxon>
        <taxon>Cellvibrionales</taxon>
        <taxon>Cellvibrionaceae</taxon>
        <taxon>Umboniibacter</taxon>
    </lineage>
</organism>
<keyword evidence="6 11" id="KW-0865">Zymogen</keyword>
<evidence type="ECO:0000256" key="5">
    <source>
        <dbReference type="ARBA" id="ARBA00022801"/>
    </source>
</evidence>
<name>A0A3M0ABT4_9GAMM</name>
<dbReference type="RefSeq" id="WP_121875436.1">
    <property type="nucleotide sequence ID" value="NZ_REFJ01000001.1"/>
</dbReference>
<comment type="pathway">
    <text evidence="11">Sulfur metabolism; glutathione metabolism.</text>
</comment>
<evidence type="ECO:0000256" key="2">
    <source>
        <dbReference type="ARBA" id="ARBA00001089"/>
    </source>
</evidence>
<feature type="binding site" evidence="10">
    <location>
        <position position="433"/>
    </location>
    <ligand>
        <name>L-glutamate</name>
        <dbReference type="ChEBI" id="CHEBI:29985"/>
    </ligand>
</feature>
<accession>A0A3M0ABT4</accession>
<dbReference type="UniPathway" id="UPA00204"/>
<dbReference type="OrthoDB" id="5297205at2"/>
<evidence type="ECO:0000256" key="11">
    <source>
        <dbReference type="RuleBase" id="RU368036"/>
    </source>
</evidence>
<evidence type="ECO:0000256" key="4">
    <source>
        <dbReference type="ARBA" id="ARBA00022679"/>
    </source>
</evidence>
<dbReference type="InterPro" id="IPR000101">
    <property type="entry name" value="GGT_peptidase"/>
</dbReference>
<evidence type="ECO:0000313" key="14">
    <source>
        <dbReference type="Proteomes" id="UP000267187"/>
    </source>
</evidence>
<dbReference type="InterPro" id="IPR043138">
    <property type="entry name" value="GGT_lsub"/>
</dbReference>
<evidence type="ECO:0000256" key="10">
    <source>
        <dbReference type="PIRSR" id="PIRSR600101-2"/>
    </source>
</evidence>
<gene>
    <name evidence="13" type="ORF">DFR27_0033</name>
</gene>
<dbReference type="EC" id="3.4.19.13" evidence="11"/>
<comment type="PTM">
    <text evidence="11">Cleaved by autocatalysis into a large and a small subunit.</text>
</comment>
<dbReference type="InterPro" id="IPR029055">
    <property type="entry name" value="Ntn_hydrolases_N"/>
</dbReference>
<dbReference type="SUPFAM" id="SSF56235">
    <property type="entry name" value="N-terminal nucleophile aminohydrolases (Ntn hydrolases)"/>
    <property type="match status" value="1"/>
</dbReference>
<protein>
    <recommendedName>
        <fullName evidence="11">Glutathione hydrolase proenzyme</fullName>
        <ecNumber evidence="11">2.3.2.2</ecNumber>
        <ecNumber evidence="11">3.4.19.13</ecNumber>
    </recommendedName>
    <component>
        <recommendedName>
            <fullName evidence="11">Glutathione hydrolase large chain</fullName>
        </recommendedName>
    </component>
    <component>
        <recommendedName>
            <fullName evidence="11">Glutathione hydrolase small chain</fullName>
        </recommendedName>
    </component>
</protein>
<dbReference type="EMBL" id="REFJ01000001">
    <property type="protein sequence ID" value="RMA82086.1"/>
    <property type="molecule type" value="Genomic_DNA"/>
</dbReference>
<evidence type="ECO:0000256" key="8">
    <source>
        <dbReference type="ARBA" id="ARBA00047417"/>
    </source>
</evidence>
<feature type="signal peptide" evidence="12">
    <location>
        <begin position="1"/>
        <end position="18"/>
    </location>
</feature>
<dbReference type="EC" id="2.3.2.2" evidence="11"/>
<dbReference type="Gene3D" id="3.60.20.40">
    <property type="match status" value="1"/>
</dbReference>
<sequence>MKRWLVFASVFYSALIWASDELQPEAYSGLSELKGGVAQQHMVVAAHPLAADAGYQILQRGGSAVDAAIAIQLALTLVEPQSSGIGGGAFMLHYDADIESLVMLDGRETAPMAADGSLFLEENGDRMGFWKALIGGRSVGVPGVLAMMAEAHEQHGKLPWETLFEPAIALATDGFIVSPRLHLLLSTFPYMDVNPAIKAYFYDAEGTPWPVGHRLKNPDYANTLALIASEGVEVFYRGQLAEDIVSAVQSDSSSQGLLSLADMAAYQPVQRLAVCAPVWGYEICSAAPPSSGGVTLLQQLSLVERQQANYSGPLDPLFIHHFAAASNLAFADRNMYLADADFVEVPVAGLLAPEYLDERAQLITSEALLSAQAGVPDVTLSRSFYGTPSQPSTTHFSVVDANGNVVSMTSSIEMGFGSRVMVGGFLLNNQLTDFDFVPTNADGELVANRVQPGKRPRSSMSPTIVFLDGKPVLSAGSPGGSRIINYTAQAIANVLLFGLTPEAAVAVPHIVARNTSVLELESPGIDASVINALSDQGYRIQSGYQNSGLHLIQLGSSLEGGADPRREGVVRGE</sequence>
<keyword evidence="11" id="KW-0317">Glutathione biosynthesis</keyword>
<evidence type="ECO:0000256" key="9">
    <source>
        <dbReference type="PIRSR" id="PIRSR600101-1"/>
    </source>
</evidence>
<proteinExistence type="inferred from homology"/>
<dbReference type="InterPro" id="IPR043137">
    <property type="entry name" value="GGT_ssub_C"/>
</dbReference>
<reference evidence="13 14" key="1">
    <citation type="submission" date="2018-10" db="EMBL/GenBank/DDBJ databases">
        <title>Genomic Encyclopedia of Type Strains, Phase IV (KMG-IV): sequencing the most valuable type-strain genomes for metagenomic binning, comparative biology and taxonomic classification.</title>
        <authorList>
            <person name="Goeker M."/>
        </authorList>
    </citation>
    <scope>NUCLEOTIDE SEQUENCE [LARGE SCALE GENOMIC DNA]</scope>
    <source>
        <strain evidence="13 14">DSM 25080</strain>
    </source>
</reference>
<dbReference type="PANTHER" id="PTHR43199">
    <property type="entry name" value="GLUTATHIONE HYDROLASE"/>
    <property type="match status" value="1"/>
</dbReference>
<dbReference type="GO" id="GO:0006751">
    <property type="term" value="P:glutathione catabolic process"/>
    <property type="evidence" value="ECO:0007669"/>
    <property type="project" value="UniProtKB-UniRule"/>
</dbReference>